<dbReference type="RefSeq" id="WP_185074211.1">
    <property type="nucleotide sequence ID" value="NZ_JACHMB010000001.1"/>
</dbReference>
<evidence type="ECO:0000259" key="1">
    <source>
        <dbReference type="Pfam" id="PF01909"/>
    </source>
</evidence>
<dbReference type="SUPFAM" id="SSF81301">
    <property type="entry name" value="Nucleotidyltransferase"/>
    <property type="match status" value="1"/>
</dbReference>
<evidence type="ECO:0000313" key="3">
    <source>
        <dbReference type="Proteomes" id="UP000579153"/>
    </source>
</evidence>
<sequence>MSTESSGPPAPRLAGIRSRWLNAVTAALHGDPLVAGAGLVGSLGGGQADDWSDIDLLVVVDDARLDEYAAPNCLPSGPGQLAVAFDARHNGPRGTRAVSGQHLVDGLPLWVDWHIHPVSQAGWAADSTVIFDRRGFDRLAATFAEQLSAGDHEQPTLKSPAEHQALRLALVPIAGKLIARRSPGTARMIEFIGGPHAPDAAWKDHLGILRQLLDGFASLGLSDSVAAGRAYLDLVEETLR</sequence>
<feature type="domain" description="Polymerase nucleotidyl transferase" evidence="1">
    <location>
        <begin position="32"/>
        <end position="63"/>
    </location>
</feature>
<accession>A0A7W9LEF9</accession>
<comment type="caution">
    <text evidence="2">The sequence shown here is derived from an EMBL/GenBank/DDBJ whole genome shotgun (WGS) entry which is preliminary data.</text>
</comment>
<dbReference type="EMBL" id="JACHMB010000001">
    <property type="protein sequence ID" value="MBB5780805.1"/>
    <property type="molecule type" value="Genomic_DNA"/>
</dbReference>
<protein>
    <recommendedName>
        <fullName evidence="1">Polymerase nucleotidyl transferase domain-containing protein</fullName>
    </recommendedName>
</protein>
<dbReference type="Pfam" id="PF01909">
    <property type="entry name" value="NTP_transf_2"/>
    <property type="match status" value="1"/>
</dbReference>
<dbReference type="AlphaFoldDB" id="A0A7W9LEF9"/>
<dbReference type="Proteomes" id="UP000579153">
    <property type="component" value="Unassembled WGS sequence"/>
</dbReference>
<dbReference type="CDD" id="cd05403">
    <property type="entry name" value="NT_KNTase_like"/>
    <property type="match status" value="1"/>
</dbReference>
<organism evidence="2 3">
    <name type="scientific">Nonomuraea jabiensis</name>
    <dbReference type="NCBI Taxonomy" id="882448"/>
    <lineage>
        <taxon>Bacteria</taxon>
        <taxon>Bacillati</taxon>
        <taxon>Actinomycetota</taxon>
        <taxon>Actinomycetes</taxon>
        <taxon>Streptosporangiales</taxon>
        <taxon>Streptosporangiaceae</taxon>
        <taxon>Nonomuraea</taxon>
    </lineage>
</organism>
<dbReference type="InterPro" id="IPR043519">
    <property type="entry name" value="NT_sf"/>
</dbReference>
<keyword evidence="3" id="KW-1185">Reference proteome</keyword>
<evidence type="ECO:0000313" key="2">
    <source>
        <dbReference type="EMBL" id="MBB5780805.1"/>
    </source>
</evidence>
<dbReference type="InterPro" id="IPR002934">
    <property type="entry name" value="Polymerase_NTP_transf_dom"/>
</dbReference>
<reference evidence="2 3" key="1">
    <citation type="submission" date="2020-08" db="EMBL/GenBank/DDBJ databases">
        <title>Sequencing the genomes of 1000 actinobacteria strains.</title>
        <authorList>
            <person name="Klenk H.-P."/>
        </authorList>
    </citation>
    <scope>NUCLEOTIDE SEQUENCE [LARGE SCALE GENOMIC DNA]</scope>
    <source>
        <strain evidence="2 3">DSM 45507</strain>
    </source>
</reference>
<dbReference type="Gene3D" id="3.30.460.10">
    <property type="entry name" value="Beta Polymerase, domain 2"/>
    <property type="match status" value="1"/>
</dbReference>
<name>A0A7W9LEF9_9ACTN</name>
<dbReference type="GO" id="GO:0016779">
    <property type="term" value="F:nucleotidyltransferase activity"/>
    <property type="evidence" value="ECO:0007669"/>
    <property type="project" value="InterPro"/>
</dbReference>
<proteinExistence type="predicted"/>
<gene>
    <name evidence="2" type="ORF">HD596_007561</name>
</gene>